<accession>J9G924</accession>
<dbReference type="AlphaFoldDB" id="J9G924"/>
<sequence>MATCPDCYQVKEQLKDQPQYEIIDIGTHVRYLKEFLRLRDAHPAFEPIKAQGSIGIPCFVQEDGSVSFELADLNFDDIPTGEACSLDGKGC</sequence>
<evidence type="ECO:0000313" key="1">
    <source>
        <dbReference type="EMBL" id="EJX03359.1"/>
    </source>
</evidence>
<reference evidence="1" key="1">
    <citation type="journal article" date="2012" name="PLoS ONE">
        <title>Gene sets for utilization of primary and secondary nutrition supplies in the distal gut of endangered iberian lynx.</title>
        <authorList>
            <person name="Alcaide M."/>
            <person name="Messina E."/>
            <person name="Richter M."/>
            <person name="Bargiela R."/>
            <person name="Peplies J."/>
            <person name="Huws S.A."/>
            <person name="Newbold C.J."/>
            <person name="Golyshin P.N."/>
            <person name="Simon M.A."/>
            <person name="Lopez G."/>
            <person name="Yakimov M.M."/>
            <person name="Ferrer M."/>
        </authorList>
    </citation>
    <scope>NUCLEOTIDE SEQUENCE</scope>
</reference>
<gene>
    <name evidence="1" type="ORF">EVA_08539</name>
</gene>
<organism evidence="1">
    <name type="scientific">gut metagenome</name>
    <dbReference type="NCBI Taxonomy" id="749906"/>
    <lineage>
        <taxon>unclassified sequences</taxon>
        <taxon>metagenomes</taxon>
        <taxon>organismal metagenomes</taxon>
    </lineage>
</organism>
<comment type="caution">
    <text evidence="1">The sequence shown here is derived from an EMBL/GenBank/DDBJ whole genome shotgun (WGS) entry which is preliminary data.</text>
</comment>
<proteinExistence type="predicted"/>
<dbReference type="EMBL" id="AMCI01002200">
    <property type="protein sequence ID" value="EJX03359.1"/>
    <property type="molecule type" value="Genomic_DNA"/>
</dbReference>
<name>J9G924_9ZZZZ</name>
<evidence type="ECO:0008006" key="2">
    <source>
        <dbReference type="Google" id="ProtNLM"/>
    </source>
</evidence>
<protein>
    <recommendedName>
        <fullName evidence="2">Glutaredoxin-related protein</fullName>
    </recommendedName>
</protein>